<dbReference type="RefSeq" id="WP_091768060.1">
    <property type="nucleotide sequence ID" value="NZ_FNHG01000004.1"/>
</dbReference>
<keyword evidence="8" id="KW-0677">Repeat</keyword>
<sequence>MTASFQSLRMPLIMPVAAVITVALFLLMRQLIDIGPVHPVVEADTPDLVIKFEPVETPPDRGRDLIIVDPVAPPPAPPALETASSAVDSVVTMGEYVMPTIARAEISGPGSIVVTERDPAPIVRVEPSYPARAAERRLEGQCTVLFDITPQGRTANVRSLDCTSSLFERASVNAVANWRYNPQVEAGQPVMYRGATTQLVFRLDE</sequence>
<dbReference type="GO" id="GO:0015891">
    <property type="term" value="P:siderophore transport"/>
    <property type="evidence" value="ECO:0007669"/>
    <property type="project" value="InterPro"/>
</dbReference>
<comment type="subunit">
    <text evidence="12">Homodimer. Forms a complex with the accessory proteins ExbB and ExbD.</text>
</comment>
<dbReference type="PANTHER" id="PTHR33446">
    <property type="entry name" value="PROTEIN TONB-RELATED"/>
    <property type="match status" value="1"/>
</dbReference>
<accession>A0A1G9Q785</accession>
<dbReference type="EMBL" id="FNHG01000004">
    <property type="protein sequence ID" value="SDM06908.1"/>
    <property type="molecule type" value="Genomic_DNA"/>
</dbReference>
<dbReference type="InterPro" id="IPR003538">
    <property type="entry name" value="TonB"/>
</dbReference>
<dbReference type="Gene3D" id="3.30.1150.10">
    <property type="match status" value="1"/>
</dbReference>
<evidence type="ECO:0000256" key="8">
    <source>
        <dbReference type="ARBA" id="ARBA00022737"/>
    </source>
</evidence>
<keyword evidence="11" id="KW-0472">Membrane</keyword>
<evidence type="ECO:0000256" key="4">
    <source>
        <dbReference type="ARBA" id="ARBA00022448"/>
    </source>
</evidence>
<evidence type="ECO:0000256" key="2">
    <source>
        <dbReference type="ARBA" id="ARBA00006555"/>
    </source>
</evidence>
<comment type="function">
    <text evidence="13">Interacts with outer membrane receptor proteins that carry out high-affinity binding and energy dependent uptake into the periplasmic space of specific substrates. It could act to transduce energy from the cytoplasmic membrane to specific energy-requiring processes in the outer membrane, resulting in the release into the periplasm of ligands bound by these outer membrane proteins.</text>
</comment>
<keyword evidence="9 13" id="KW-0653">Protein transport</keyword>
<dbReference type="NCBIfam" id="TIGR01352">
    <property type="entry name" value="tonB_Cterm"/>
    <property type="match status" value="1"/>
</dbReference>
<evidence type="ECO:0000256" key="7">
    <source>
        <dbReference type="ARBA" id="ARBA00022692"/>
    </source>
</evidence>
<dbReference type="PROSITE" id="PS52015">
    <property type="entry name" value="TONB_CTD"/>
    <property type="match status" value="1"/>
</dbReference>
<dbReference type="GO" id="GO:0015031">
    <property type="term" value="P:protein transport"/>
    <property type="evidence" value="ECO:0007669"/>
    <property type="project" value="UniProtKB-UniRule"/>
</dbReference>
<keyword evidence="10" id="KW-1133">Transmembrane helix</keyword>
<dbReference type="Proteomes" id="UP000199759">
    <property type="component" value="Unassembled WGS sequence"/>
</dbReference>
<keyword evidence="13" id="KW-0735">Signal-anchor</keyword>
<dbReference type="InterPro" id="IPR051045">
    <property type="entry name" value="TonB-dependent_transducer"/>
</dbReference>
<keyword evidence="4 13" id="KW-0813">Transport</keyword>
<gene>
    <name evidence="15" type="ORF">SAMN04488568_104190</name>
</gene>
<dbReference type="OrthoDB" id="7630804at2"/>
<evidence type="ECO:0000256" key="3">
    <source>
        <dbReference type="ARBA" id="ARBA00022362"/>
    </source>
</evidence>
<feature type="domain" description="TonB C-terminal" evidence="14">
    <location>
        <begin position="114"/>
        <end position="205"/>
    </location>
</feature>
<keyword evidence="16" id="KW-1185">Reference proteome</keyword>
<name>A0A1G9Q785_9PROT</name>
<organism evidence="15 16">
    <name type="scientific">Maricaulis salignorans</name>
    <dbReference type="NCBI Taxonomy" id="144026"/>
    <lineage>
        <taxon>Bacteria</taxon>
        <taxon>Pseudomonadati</taxon>
        <taxon>Pseudomonadota</taxon>
        <taxon>Alphaproteobacteria</taxon>
        <taxon>Maricaulales</taxon>
        <taxon>Maricaulaceae</taxon>
        <taxon>Maricaulis</taxon>
    </lineage>
</organism>
<dbReference type="STRING" id="144026.SAMN04488568_104190"/>
<dbReference type="InterPro" id="IPR037682">
    <property type="entry name" value="TonB_C"/>
</dbReference>
<dbReference type="GO" id="GO:0098797">
    <property type="term" value="C:plasma membrane protein complex"/>
    <property type="evidence" value="ECO:0007669"/>
    <property type="project" value="TreeGrafter"/>
</dbReference>
<evidence type="ECO:0000256" key="13">
    <source>
        <dbReference type="RuleBase" id="RU362123"/>
    </source>
</evidence>
<evidence type="ECO:0000256" key="6">
    <source>
        <dbReference type="ARBA" id="ARBA00022519"/>
    </source>
</evidence>
<evidence type="ECO:0000259" key="14">
    <source>
        <dbReference type="PROSITE" id="PS52015"/>
    </source>
</evidence>
<comment type="subcellular location">
    <subcellularLocation>
        <location evidence="1 13">Cell inner membrane</location>
        <topology evidence="1 13">Single-pass membrane protein</topology>
        <orientation evidence="1 13">Periplasmic side</orientation>
    </subcellularLocation>
</comment>
<dbReference type="GO" id="GO:0055085">
    <property type="term" value="P:transmembrane transport"/>
    <property type="evidence" value="ECO:0007669"/>
    <property type="project" value="InterPro"/>
</dbReference>
<comment type="similarity">
    <text evidence="2 13">Belongs to the TonB family.</text>
</comment>
<dbReference type="PRINTS" id="PR01374">
    <property type="entry name" value="TONBPROTEIN"/>
</dbReference>
<dbReference type="GO" id="GO:0031992">
    <property type="term" value="F:energy transducer activity"/>
    <property type="evidence" value="ECO:0007669"/>
    <property type="project" value="InterPro"/>
</dbReference>
<dbReference type="SUPFAM" id="SSF74653">
    <property type="entry name" value="TolA/TonB C-terminal domain"/>
    <property type="match status" value="1"/>
</dbReference>
<evidence type="ECO:0000256" key="10">
    <source>
        <dbReference type="ARBA" id="ARBA00022989"/>
    </source>
</evidence>
<proteinExistence type="inferred from homology"/>
<dbReference type="Pfam" id="PF03544">
    <property type="entry name" value="TonB_C"/>
    <property type="match status" value="1"/>
</dbReference>
<dbReference type="AlphaFoldDB" id="A0A1G9Q785"/>
<dbReference type="InterPro" id="IPR006260">
    <property type="entry name" value="TonB/TolA_C"/>
</dbReference>
<dbReference type="GO" id="GO:0030288">
    <property type="term" value="C:outer membrane-bounded periplasmic space"/>
    <property type="evidence" value="ECO:0007669"/>
    <property type="project" value="InterPro"/>
</dbReference>
<evidence type="ECO:0000256" key="1">
    <source>
        <dbReference type="ARBA" id="ARBA00004383"/>
    </source>
</evidence>
<evidence type="ECO:0000313" key="16">
    <source>
        <dbReference type="Proteomes" id="UP000199759"/>
    </source>
</evidence>
<dbReference type="PANTHER" id="PTHR33446:SF8">
    <property type="entry name" value="PROTEIN TONB"/>
    <property type="match status" value="1"/>
</dbReference>
<evidence type="ECO:0000256" key="12">
    <source>
        <dbReference type="ARBA" id="ARBA00025849"/>
    </source>
</evidence>
<evidence type="ECO:0000256" key="5">
    <source>
        <dbReference type="ARBA" id="ARBA00022475"/>
    </source>
</evidence>
<keyword evidence="5 13" id="KW-1003">Cell membrane</keyword>
<evidence type="ECO:0000256" key="9">
    <source>
        <dbReference type="ARBA" id="ARBA00022927"/>
    </source>
</evidence>
<evidence type="ECO:0000313" key="15">
    <source>
        <dbReference type="EMBL" id="SDM06908.1"/>
    </source>
</evidence>
<protein>
    <recommendedName>
        <fullName evidence="3 13">Protein TonB</fullName>
    </recommendedName>
</protein>
<keyword evidence="7" id="KW-0812">Transmembrane</keyword>
<reference evidence="15 16" key="1">
    <citation type="submission" date="2016-10" db="EMBL/GenBank/DDBJ databases">
        <authorList>
            <person name="de Groot N.N."/>
        </authorList>
    </citation>
    <scope>NUCLEOTIDE SEQUENCE [LARGE SCALE GENOMIC DNA]</scope>
    <source>
        <strain evidence="15 16">DSM 16077</strain>
    </source>
</reference>
<keyword evidence="6 13" id="KW-0997">Cell inner membrane</keyword>
<evidence type="ECO:0000256" key="11">
    <source>
        <dbReference type="ARBA" id="ARBA00023136"/>
    </source>
</evidence>